<dbReference type="Proteomes" id="UP000179003">
    <property type="component" value="Unassembled WGS sequence"/>
</dbReference>
<dbReference type="STRING" id="1797582.A2442_03370"/>
<dbReference type="SUPFAM" id="SSF109604">
    <property type="entry name" value="HD-domain/PDEase-like"/>
    <property type="match status" value="1"/>
</dbReference>
<evidence type="ECO:0000313" key="2">
    <source>
        <dbReference type="Proteomes" id="UP000179003"/>
    </source>
</evidence>
<dbReference type="GO" id="GO:0008893">
    <property type="term" value="F:guanosine-3',5'-bis(diphosphate) 3'-diphosphatase activity"/>
    <property type="evidence" value="ECO:0007669"/>
    <property type="project" value="TreeGrafter"/>
</dbReference>
<gene>
    <name evidence="1" type="ORF">A2442_03370</name>
</gene>
<evidence type="ECO:0008006" key="3">
    <source>
        <dbReference type="Google" id="ProtNLM"/>
    </source>
</evidence>
<dbReference type="EMBL" id="MFAE01000012">
    <property type="protein sequence ID" value="OGD66897.1"/>
    <property type="molecule type" value="Genomic_DNA"/>
</dbReference>
<sequence>MNQENKILNIKFEKAIKLLTENLPLSNELSRKPILFHDIRVGVYLYNNGYPEDIVLAGILHDTIEWSNLAKERLQDEFGDNVVSLILANTKNDNIAEKKEKMEELINRCIQRGQDALIIKTADIIDSFSWYFNQNDKDGLEYCKRNANTILKYKPVEFKDKIFDELKIYTTEE</sequence>
<proteinExistence type="predicted"/>
<reference evidence="1 2" key="1">
    <citation type="journal article" date="2016" name="Nat. Commun.">
        <title>Thousands of microbial genomes shed light on interconnected biogeochemical processes in an aquifer system.</title>
        <authorList>
            <person name="Anantharaman K."/>
            <person name="Brown C.T."/>
            <person name="Hug L.A."/>
            <person name="Sharon I."/>
            <person name="Castelle C.J."/>
            <person name="Probst A.J."/>
            <person name="Thomas B.C."/>
            <person name="Singh A."/>
            <person name="Wilkins M.J."/>
            <person name="Karaoz U."/>
            <person name="Brodie E.L."/>
            <person name="Williams K.H."/>
            <person name="Hubbard S.S."/>
            <person name="Banfield J.F."/>
        </authorList>
    </citation>
    <scope>NUCLEOTIDE SEQUENCE [LARGE SCALE GENOMIC DNA]</scope>
</reference>
<dbReference type="PANTHER" id="PTHR46246">
    <property type="entry name" value="GUANOSINE-3',5'-BIS(DIPHOSPHATE) 3'-PYROPHOSPHOHYDROLASE MESH1"/>
    <property type="match status" value="1"/>
</dbReference>
<accession>A0A1F5EHI7</accession>
<dbReference type="AlphaFoldDB" id="A0A1F5EHI7"/>
<dbReference type="InterPro" id="IPR052194">
    <property type="entry name" value="MESH1"/>
</dbReference>
<organism evidence="1 2">
    <name type="scientific">Candidatus Campbellbacteria bacterium RIFOXYC2_FULL_35_25</name>
    <dbReference type="NCBI Taxonomy" id="1797582"/>
    <lineage>
        <taxon>Bacteria</taxon>
        <taxon>Candidatus Campbelliibacteriota</taxon>
    </lineage>
</organism>
<protein>
    <recommendedName>
        <fullName evidence="3">HD/PDEase domain-containing protein</fullName>
    </recommendedName>
</protein>
<name>A0A1F5EHI7_9BACT</name>
<dbReference type="Gene3D" id="1.10.3210.10">
    <property type="entry name" value="Hypothetical protein af1432"/>
    <property type="match status" value="1"/>
</dbReference>
<comment type="caution">
    <text evidence="1">The sequence shown here is derived from an EMBL/GenBank/DDBJ whole genome shotgun (WGS) entry which is preliminary data.</text>
</comment>
<dbReference type="PANTHER" id="PTHR46246:SF1">
    <property type="entry name" value="GUANOSINE-3',5'-BIS(DIPHOSPHATE) 3'-PYROPHOSPHOHYDROLASE MESH1"/>
    <property type="match status" value="1"/>
</dbReference>
<evidence type="ECO:0000313" key="1">
    <source>
        <dbReference type="EMBL" id="OGD66897.1"/>
    </source>
</evidence>
<dbReference type="Pfam" id="PF13328">
    <property type="entry name" value="HD_4"/>
    <property type="match status" value="1"/>
</dbReference>